<evidence type="ECO:0000256" key="11">
    <source>
        <dbReference type="ARBA" id="ARBA00022833"/>
    </source>
</evidence>
<dbReference type="PIRSF" id="PIRSF005149">
    <property type="entry name" value="IPC-B_HD"/>
    <property type="match status" value="1"/>
</dbReference>
<comment type="pathway">
    <text evidence="3">Lipid metabolism.</text>
</comment>
<evidence type="ECO:0000256" key="12">
    <source>
        <dbReference type="ARBA" id="ARBA00022989"/>
    </source>
</evidence>
<keyword evidence="12 21" id="KW-1133">Transmembrane helix</keyword>
<evidence type="ECO:0000256" key="2">
    <source>
        <dbReference type="ARBA" id="ARBA00004991"/>
    </source>
</evidence>
<keyword evidence="5 18" id="KW-0444">Lipid biosynthesis</keyword>
<keyword evidence="15 18" id="KW-0443">Lipid metabolism</keyword>
<dbReference type="PROSITE" id="PS50255">
    <property type="entry name" value="CYTOCHROME_B5_2"/>
    <property type="match status" value="1"/>
</dbReference>
<feature type="binding site" evidence="19">
    <location>
        <position position="318"/>
    </location>
    <ligand>
        <name>Zn(2+)</name>
        <dbReference type="ChEBI" id="CHEBI:29105"/>
        <label>1</label>
    </ligand>
</feature>
<dbReference type="STRING" id="61424.A0A2T9Y440"/>
<dbReference type="InterPro" id="IPR018506">
    <property type="entry name" value="Cyt_B5_heme-BS"/>
</dbReference>
<evidence type="ECO:0000256" key="14">
    <source>
        <dbReference type="ARBA" id="ARBA00023004"/>
    </source>
</evidence>
<name>A0A2T9Y440_9FUNG</name>
<dbReference type="PANTHER" id="PTHR12863:SF1">
    <property type="entry name" value="FATTY ACID 2-HYDROXYLASE"/>
    <property type="match status" value="1"/>
</dbReference>
<evidence type="ECO:0000259" key="22">
    <source>
        <dbReference type="PROSITE" id="PS50255"/>
    </source>
</evidence>
<organism evidence="23 24">
    <name type="scientific">Furculomyces boomerangus</name>
    <dbReference type="NCBI Taxonomy" id="61424"/>
    <lineage>
        <taxon>Eukaryota</taxon>
        <taxon>Fungi</taxon>
        <taxon>Fungi incertae sedis</taxon>
        <taxon>Zoopagomycota</taxon>
        <taxon>Kickxellomycotina</taxon>
        <taxon>Harpellomycetes</taxon>
        <taxon>Harpellales</taxon>
        <taxon>Harpellaceae</taxon>
        <taxon>Furculomyces</taxon>
    </lineage>
</organism>
<dbReference type="InterPro" id="IPR001199">
    <property type="entry name" value="Cyt_B5-like_heme/steroid-bd"/>
</dbReference>
<feature type="binding site" evidence="19">
    <location>
        <position position="217"/>
    </location>
    <ligand>
        <name>Zn(2+)</name>
        <dbReference type="ChEBI" id="CHEBI:29105"/>
        <label>1</label>
    </ligand>
</feature>
<dbReference type="SUPFAM" id="SSF55856">
    <property type="entry name" value="Cytochrome b5-like heme/steroid binding domain"/>
    <property type="match status" value="1"/>
</dbReference>
<gene>
    <name evidence="23" type="ORF">BB559_006243</name>
</gene>
<dbReference type="GO" id="GO:0005506">
    <property type="term" value="F:iron ion binding"/>
    <property type="evidence" value="ECO:0007669"/>
    <property type="project" value="UniProtKB-UniRule"/>
</dbReference>
<feature type="transmembrane region" description="Helical" evidence="21">
    <location>
        <begin position="166"/>
        <end position="185"/>
    </location>
</feature>
<dbReference type="InterPro" id="IPR036400">
    <property type="entry name" value="Cyt_B5-like_heme/steroid_sf"/>
</dbReference>
<evidence type="ECO:0000256" key="3">
    <source>
        <dbReference type="ARBA" id="ARBA00005189"/>
    </source>
</evidence>
<evidence type="ECO:0000256" key="6">
    <source>
        <dbReference type="ARBA" id="ARBA00022617"/>
    </source>
</evidence>
<dbReference type="InterPro" id="IPR014430">
    <property type="entry name" value="Scs7"/>
</dbReference>
<keyword evidence="17 18" id="KW-0275">Fatty acid biosynthesis</keyword>
<evidence type="ECO:0000256" key="7">
    <source>
        <dbReference type="ARBA" id="ARBA00022692"/>
    </source>
</evidence>
<evidence type="ECO:0000256" key="5">
    <source>
        <dbReference type="ARBA" id="ARBA00022516"/>
    </source>
</evidence>
<feature type="binding site" evidence="19">
    <location>
        <position position="239"/>
    </location>
    <ligand>
        <name>Zn(2+)</name>
        <dbReference type="ChEBI" id="CHEBI:29105"/>
        <label>1</label>
    </ligand>
</feature>
<feature type="transmembrane region" description="Helical" evidence="21">
    <location>
        <begin position="197"/>
        <end position="216"/>
    </location>
</feature>
<feature type="binding site" evidence="19">
    <location>
        <position position="294"/>
    </location>
    <ligand>
        <name>Zn(2+)</name>
        <dbReference type="ChEBI" id="CHEBI:29105"/>
        <label>1</label>
    </ligand>
</feature>
<accession>A0A2T9Y440</accession>
<reference evidence="23 24" key="1">
    <citation type="journal article" date="2018" name="MBio">
        <title>Comparative Genomics Reveals the Core Gene Toolbox for the Fungus-Insect Symbiosis.</title>
        <authorList>
            <person name="Wang Y."/>
            <person name="Stata M."/>
            <person name="Wang W."/>
            <person name="Stajich J.E."/>
            <person name="White M.M."/>
            <person name="Moncalvo J.M."/>
        </authorList>
    </citation>
    <scope>NUCLEOTIDE SEQUENCE [LARGE SCALE GENOMIC DNA]</scope>
    <source>
        <strain evidence="23 24">AUS-77-4</strain>
    </source>
</reference>
<keyword evidence="13 18" id="KW-0560">Oxidoreductase</keyword>
<feature type="binding site" evidence="19">
    <location>
        <position position="317"/>
    </location>
    <ligand>
        <name>Zn(2+)</name>
        <dbReference type="ChEBI" id="CHEBI:29105"/>
        <label>1</label>
    </ligand>
</feature>
<keyword evidence="10 18" id="KW-0276">Fatty acid metabolism</keyword>
<keyword evidence="8 18" id="KW-0479">Metal-binding</keyword>
<keyword evidence="16 18" id="KW-0472">Membrane</keyword>
<keyword evidence="11 19" id="KW-0862">Zinc</keyword>
<keyword evidence="6 20" id="KW-0349">Heme</keyword>
<dbReference type="Gene3D" id="3.10.120.10">
    <property type="entry name" value="Cytochrome b5-like heme/steroid binding domain"/>
    <property type="match status" value="1"/>
</dbReference>
<dbReference type="OrthoDB" id="260519at2759"/>
<feature type="domain" description="Cytochrome b5 heme-binding" evidence="22">
    <location>
        <begin position="7"/>
        <end position="86"/>
    </location>
</feature>
<dbReference type="PANTHER" id="PTHR12863">
    <property type="entry name" value="FATTY ACID HYDROXYLASE"/>
    <property type="match status" value="1"/>
</dbReference>
<evidence type="ECO:0000256" key="19">
    <source>
        <dbReference type="PIRSR" id="PIRSR005149-1"/>
    </source>
</evidence>
<dbReference type="GO" id="GO:0006633">
    <property type="term" value="P:fatty acid biosynthetic process"/>
    <property type="evidence" value="ECO:0007669"/>
    <property type="project" value="UniProtKB-KW"/>
</dbReference>
<evidence type="ECO:0000256" key="9">
    <source>
        <dbReference type="ARBA" id="ARBA00022824"/>
    </source>
</evidence>
<feature type="binding site" evidence="19">
    <location>
        <position position="240"/>
    </location>
    <ligand>
        <name>Zn(2+)</name>
        <dbReference type="ChEBI" id="CHEBI:29105"/>
        <label>1</label>
    </ligand>
</feature>
<dbReference type="Pfam" id="PF00173">
    <property type="entry name" value="Cyt-b5"/>
    <property type="match status" value="1"/>
</dbReference>
<dbReference type="FunFam" id="3.10.120.10:FF:000007">
    <property type="entry name" value="Sulfite oxidase, mitochondrial"/>
    <property type="match status" value="1"/>
</dbReference>
<dbReference type="AlphaFoldDB" id="A0A2T9Y440"/>
<evidence type="ECO:0000313" key="23">
    <source>
        <dbReference type="EMBL" id="PVU87073.1"/>
    </source>
</evidence>
<dbReference type="InterPro" id="IPR006694">
    <property type="entry name" value="Fatty_acid_hydroxylase"/>
</dbReference>
<comment type="caution">
    <text evidence="23">The sequence shown here is derived from an EMBL/GenBank/DDBJ whole genome shotgun (WGS) entry which is preliminary data.</text>
</comment>
<sequence length="346" mass="40607">MDTDSKPILFTRSEVSIHNSEASLWVIHSNKVYDITPFVSDHPGGAEWLCKFGGQDITSVMPDRDLHNHSKQAYHILEKLVVGEIIHKEQWTHNAKDSAATDTRDIKLADPSPDFIDPNKPIFTQIWNSSYTREFYLQQVHVPRHIPGPAVFFDNKVLEIFTKTPWYVIPMYWIPIMIVVWNIGLQYTTPDVMYKNYVLGLFVWTLLEYMMHRFIFHFDENIPEGTMAQVVHFTLHGFHHFLPMDSMRLVMPPVLSSTLAIILYYPLSCIIPPGIMHGLTCGVLTMYIVYDETHYWLHHGFFKWNVVKRLKSYHLEHHYRIYKLGFGITSDFWDRVFGTTFEKEPK</sequence>
<comment type="cofactor">
    <cofactor evidence="20">
        <name>Fe cation</name>
        <dbReference type="ChEBI" id="CHEBI:24875"/>
    </cofactor>
</comment>
<dbReference type="Proteomes" id="UP000245699">
    <property type="component" value="Unassembled WGS sequence"/>
</dbReference>
<evidence type="ECO:0000256" key="21">
    <source>
        <dbReference type="SAM" id="Phobius"/>
    </source>
</evidence>
<comment type="subcellular location">
    <subcellularLocation>
        <location evidence="1">Endoplasmic reticulum membrane</location>
        <topology evidence="1">Multi-pass membrane protein</topology>
    </subcellularLocation>
</comment>
<comment type="pathway">
    <text evidence="2">Sphingolipid metabolism.</text>
</comment>
<evidence type="ECO:0000313" key="24">
    <source>
        <dbReference type="Proteomes" id="UP000245699"/>
    </source>
</evidence>
<evidence type="ECO:0000256" key="20">
    <source>
        <dbReference type="PIRSR" id="PIRSR005149-50"/>
    </source>
</evidence>
<comment type="similarity">
    <text evidence="4 18">Belongs to the sterol desaturase family. SCS7 subfamily.</text>
</comment>
<dbReference type="PRINTS" id="PR00363">
    <property type="entry name" value="CYTOCHROMEB5"/>
</dbReference>
<evidence type="ECO:0000256" key="10">
    <source>
        <dbReference type="ARBA" id="ARBA00022832"/>
    </source>
</evidence>
<feature type="binding site" evidence="19">
    <location>
        <position position="298"/>
    </location>
    <ligand>
        <name>Zn(2+)</name>
        <dbReference type="ChEBI" id="CHEBI:29105"/>
        <label>1</label>
    </ligand>
</feature>
<feature type="binding site" evidence="19">
    <location>
        <position position="236"/>
    </location>
    <ligand>
        <name>Zn(2+)</name>
        <dbReference type="ChEBI" id="CHEBI:29105"/>
        <label>1</label>
    </ligand>
</feature>
<dbReference type="GO" id="GO:0020037">
    <property type="term" value="F:heme binding"/>
    <property type="evidence" value="ECO:0007669"/>
    <property type="project" value="InterPro"/>
</dbReference>
<evidence type="ECO:0000256" key="1">
    <source>
        <dbReference type="ARBA" id="ARBA00004477"/>
    </source>
</evidence>
<feature type="binding site" evidence="19">
    <location>
        <position position="314"/>
    </location>
    <ligand>
        <name>Zn(2+)</name>
        <dbReference type="ChEBI" id="CHEBI:29105"/>
        <label>1</label>
    </ligand>
</feature>
<comment type="cofactor">
    <cofactor evidence="18 19">
        <name>Zn(2+)</name>
        <dbReference type="ChEBI" id="CHEBI:29105"/>
    </cofactor>
    <text evidence="18 19">Binds 2 Zn(2+) ions per subunit that likely form a catalytic dimetal center.</text>
</comment>
<evidence type="ECO:0000256" key="15">
    <source>
        <dbReference type="ARBA" id="ARBA00023098"/>
    </source>
</evidence>
<evidence type="ECO:0000256" key="13">
    <source>
        <dbReference type="ARBA" id="ARBA00023002"/>
    </source>
</evidence>
<feature type="binding site" evidence="19">
    <location>
        <position position="212"/>
    </location>
    <ligand>
        <name>Zn(2+)</name>
        <dbReference type="ChEBI" id="CHEBI:29105"/>
        <label>1</label>
    </ligand>
</feature>
<dbReference type="EMBL" id="MBFT01000803">
    <property type="protein sequence ID" value="PVU87073.1"/>
    <property type="molecule type" value="Genomic_DNA"/>
</dbReference>
<evidence type="ECO:0000256" key="8">
    <source>
        <dbReference type="ARBA" id="ARBA00022723"/>
    </source>
</evidence>
<protein>
    <recommendedName>
        <fullName evidence="18">Ceramide very long chain fatty acid hydroxylase</fullName>
        <ecNumber evidence="18">1.-.-.-</ecNumber>
    </recommendedName>
</protein>
<keyword evidence="24" id="KW-1185">Reference proteome</keyword>
<keyword evidence="9 18" id="KW-0256">Endoplasmic reticulum</keyword>
<dbReference type="GO" id="GO:0005789">
    <property type="term" value="C:endoplasmic reticulum membrane"/>
    <property type="evidence" value="ECO:0007669"/>
    <property type="project" value="UniProtKB-SubCell"/>
</dbReference>
<evidence type="ECO:0000256" key="17">
    <source>
        <dbReference type="ARBA" id="ARBA00023160"/>
    </source>
</evidence>
<feature type="binding site" description="axial binding residue" evidence="20">
    <location>
        <position position="42"/>
    </location>
    <ligand>
        <name>heme</name>
        <dbReference type="ChEBI" id="CHEBI:30413"/>
    </ligand>
    <ligandPart>
        <name>Fe</name>
        <dbReference type="ChEBI" id="CHEBI:18248"/>
    </ligandPart>
</feature>
<feature type="binding site" description="axial binding residue" evidence="20">
    <location>
        <position position="69"/>
    </location>
    <ligand>
        <name>heme</name>
        <dbReference type="ChEBI" id="CHEBI:30413"/>
    </ligand>
    <ligandPart>
        <name>Fe</name>
        <dbReference type="ChEBI" id="CHEBI:18248"/>
    </ligandPart>
</feature>
<comment type="function">
    <text evidence="18">Ceramide hydroxylase involved in the hydroxylation of sphingolipid-associated very long chain fatty acids. Postulated to hydroxylate the very long chain fatty acid of dihydroceramides and phytoceramides at C-2.</text>
</comment>
<dbReference type="GO" id="GO:0080132">
    <property type="term" value="F:fatty acid 2-hydroxylase activity"/>
    <property type="evidence" value="ECO:0007669"/>
    <property type="project" value="InterPro"/>
</dbReference>
<dbReference type="EC" id="1.-.-.-" evidence="18"/>
<evidence type="ECO:0000256" key="4">
    <source>
        <dbReference type="ARBA" id="ARBA00005747"/>
    </source>
</evidence>
<feature type="transmembrane region" description="Helical" evidence="21">
    <location>
        <begin position="249"/>
        <end position="267"/>
    </location>
</feature>
<evidence type="ECO:0000256" key="16">
    <source>
        <dbReference type="ARBA" id="ARBA00023136"/>
    </source>
</evidence>
<dbReference type="Pfam" id="PF04116">
    <property type="entry name" value="FA_hydroxylase"/>
    <property type="match status" value="1"/>
</dbReference>
<evidence type="ECO:0000256" key="18">
    <source>
        <dbReference type="PIRNR" id="PIRNR005149"/>
    </source>
</evidence>
<keyword evidence="14 18" id="KW-0408">Iron</keyword>
<keyword evidence="7 21" id="KW-0812">Transmembrane</keyword>
<dbReference type="PROSITE" id="PS00191">
    <property type="entry name" value="CYTOCHROME_B5_1"/>
    <property type="match status" value="1"/>
</dbReference>
<dbReference type="SMART" id="SM01117">
    <property type="entry name" value="Cyt-b5"/>
    <property type="match status" value="1"/>
</dbReference>
<proteinExistence type="inferred from homology"/>